<dbReference type="VEuPathDB" id="FungiDB:FUN_008998"/>
<sequence>MDHIIYTTLNAFRESWPDVDTSVWEILARRIRELLLCPECHEPIFTNPQQKNITILTDRRMIHSICLECPTTKTEERNDVSQIKASQDTKPLNHNSDMIEVPIIKEQEVLEPISYPENSALHSNSQNNPPLETSSIENDLIPDSEIKQQTQDITSLQDVCSIEKVPLEPDISSEKAPLEDRKMDTFLDEEYKKKVSNEIRQRNREKKLRDLDLPATSDIPSSESSTNSHPIPNNPVLSEQNAKIKAPEIDIQPLIQELLIEPSEEDCVKVVNVEESTAVDQSPAIELAYLYEKTKFAEIRTIRAKQDEIMSWYCYRKYFEKRHSEILPGILKNGLVTNKKAHELASGQIYDEMLQYLSGVSRVNLRKRTQLTKPIYMLFSKIGEDKIMRIKSYSANKLSKLTDMQINTIKNHFTTQREKNSRIHVTLEMITTTAPPSRMTSEKIVNASQTIPAFSQPNDSPEMISSDMSQASVSSASQSKPAYDHSYFCNKILDQYPNLYRECSSENFDYYGITDETSCGDYICPLCKLGHDDEEIEGRYK</sequence>
<dbReference type="VEuPathDB" id="FungiDB:RhiirA1_474004"/>
<organism evidence="2 3">
    <name type="scientific">Rhizophagus irregularis</name>
    <dbReference type="NCBI Taxonomy" id="588596"/>
    <lineage>
        <taxon>Eukaryota</taxon>
        <taxon>Fungi</taxon>
        <taxon>Fungi incertae sedis</taxon>
        <taxon>Mucoromycota</taxon>
        <taxon>Glomeromycotina</taxon>
        <taxon>Glomeromycetes</taxon>
        <taxon>Glomerales</taxon>
        <taxon>Glomeraceae</taxon>
        <taxon>Rhizophagus</taxon>
    </lineage>
</organism>
<reference evidence="2 3" key="2">
    <citation type="submission" date="2017-10" db="EMBL/GenBank/DDBJ databases">
        <title>Extensive intraspecific genome diversity in a model arbuscular mycorrhizal fungus.</title>
        <authorList>
            <person name="Chen E.C.H."/>
            <person name="Morin E."/>
            <person name="Baudet D."/>
            <person name="Noel J."/>
            <person name="Ndikumana S."/>
            <person name="Charron P."/>
            <person name="St-Onge C."/>
            <person name="Giorgi J."/>
            <person name="Grigoriev I.V."/>
            <person name="Roux C."/>
            <person name="Martin F.M."/>
            <person name="Corradi N."/>
        </authorList>
    </citation>
    <scope>NUCLEOTIDE SEQUENCE [LARGE SCALE GENOMIC DNA]</scope>
    <source>
        <strain evidence="2 3">C2</strain>
    </source>
</reference>
<dbReference type="AlphaFoldDB" id="A0A2N1M7M8"/>
<dbReference type="Proteomes" id="UP000233469">
    <property type="component" value="Unassembled WGS sequence"/>
</dbReference>
<evidence type="ECO:0000313" key="3">
    <source>
        <dbReference type="Proteomes" id="UP000233469"/>
    </source>
</evidence>
<gene>
    <name evidence="2" type="ORF">RhiirC2_372609</name>
</gene>
<comment type="caution">
    <text evidence="2">The sequence shown here is derived from an EMBL/GenBank/DDBJ whole genome shotgun (WGS) entry which is preliminary data.</text>
</comment>
<protein>
    <submittedName>
        <fullName evidence="2">Uncharacterized protein</fullName>
    </submittedName>
</protein>
<proteinExistence type="predicted"/>
<evidence type="ECO:0000313" key="2">
    <source>
        <dbReference type="EMBL" id="PKK57629.1"/>
    </source>
</evidence>
<feature type="compositionally biased region" description="Polar residues" evidence="1">
    <location>
        <begin position="218"/>
        <end position="237"/>
    </location>
</feature>
<name>A0A2N1M7M8_9GLOM</name>
<feature type="non-terminal residue" evidence="2">
    <location>
        <position position="541"/>
    </location>
</feature>
<evidence type="ECO:0000256" key="1">
    <source>
        <dbReference type="SAM" id="MobiDB-lite"/>
    </source>
</evidence>
<feature type="compositionally biased region" description="Basic and acidic residues" evidence="1">
    <location>
        <begin position="202"/>
        <end position="212"/>
    </location>
</feature>
<feature type="region of interest" description="Disordered" evidence="1">
    <location>
        <begin position="202"/>
        <end position="237"/>
    </location>
</feature>
<accession>A0A2N1M7M8</accession>
<reference evidence="2 3" key="1">
    <citation type="submission" date="2016-04" db="EMBL/GenBank/DDBJ databases">
        <title>Genome analyses suggest a sexual origin of heterokaryosis in a supposedly ancient asexual fungus.</title>
        <authorList>
            <person name="Ropars J."/>
            <person name="Sedzielewska K."/>
            <person name="Noel J."/>
            <person name="Charron P."/>
            <person name="Farinelli L."/>
            <person name="Marton T."/>
            <person name="Kruger M."/>
            <person name="Pelin A."/>
            <person name="Brachmann A."/>
            <person name="Corradi N."/>
        </authorList>
    </citation>
    <scope>NUCLEOTIDE SEQUENCE [LARGE SCALE GENOMIC DNA]</scope>
    <source>
        <strain evidence="2 3">C2</strain>
    </source>
</reference>
<dbReference type="VEuPathDB" id="FungiDB:RhiirFUN_016679"/>
<dbReference type="EMBL" id="LLXL01004226">
    <property type="protein sequence ID" value="PKK57629.1"/>
    <property type="molecule type" value="Genomic_DNA"/>
</dbReference>
<dbReference type="VEuPathDB" id="FungiDB:RhiirA1_463304"/>